<dbReference type="InterPro" id="IPR001750">
    <property type="entry name" value="ND/Mrp_TM"/>
</dbReference>
<feature type="domain" description="MrpA C-terminal/MbhE" evidence="12">
    <location>
        <begin position="694"/>
        <end position="768"/>
    </location>
</feature>
<feature type="transmembrane region" description="Helical" evidence="8">
    <location>
        <begin position="507"/>
        <end position="527"/>
    </location>
</feature>
<evidence type="ECO:0000256" key="8">
    <source>
        <dbReference type="SAM" id="Phobius"/>
    </source>
</evidence>
<feature type="transmembrane region" description="Helical" evidence="8">
    <location>
        <begin position="162"/>
        <end position="181"/>
    </location>
</feature>
<feature type="domain" description="NADH:quinone oxidoreductase/Mrp antiporter transmembrane" evidence="9">
    <location>
        <begin position="125"/>
        <end position="421"/>
    </location>
</feature>
<feature type="transmembrane region" description="Helical" evidence="8">
    <location>
        <begin position="632"/>
        <end position="650"/>
    </location>
</feature>
<feature type="transmembrane region" description="Helical" evidence="8">
    <location>
        <begin position="74"/>
        <end position="98"/>
    </location>
</feature>
<evidence type="ECO:0000256" key="5">
    <source>
        <dbReference type="ARBA" id="ARBA00022989"/>
    </source>
</evidence>
<keyword evidence="2" id="KW-0813">Transport</keyword>
<evidence type="ECO:0000256" key="1">
    <source>
        <dbReference type="ARBA" id="ARBA00004651"/>
    </source>
</evidence>
<dbReference type="InterPro" id="IPR046806">
    <property type="entry name" value="MrpA_C/MbhE"/>
</dbReference>
<dbReference type="GO" id="GO:0005886">
    <property type="term" value="C:plasma membrane"/>
    <property type="evidence" value="ECO:0007669"/>
    <property type="project" value="UniProtKB-SubCell"/>
</dbReference>
<comment type="subcellular location">
    <subcellularLocation>
        <location evidence="1">Cell membrane</location>
        <topology evidence="1">Multi-pass membrane protein</topology>
    </subcellularLocation>
    <subcellularLocation>
        <location evidence="7">Membrane</location>
        <topology evidence="7">Multi-pass membrane protein</topology>
    </subcellularLocation>
</comment>
<feature type="transmembrane region" description="Helical" evidence="8">
    <location>
        <begin position="694"/>
        <end position="716"/>
    </location>
</feature>
<gene>
    <name evidence="13" type="ORF">EDD31_1041</name>
</gene>
<keyword evidence="3" id="KW-1003">Cell membrane</keyword>
<organism evidence="13 14">
    <name type="scientific">Bogoriella caseilytica</name>
    <dbReference type="NCBI Taxonomy" id="56055"/>
    <lineage>
        <taxon>Bacteria</taxon>
        <taxon>Bacillati</taxon>
        <taxon>Actinomycetota</taxon>
        <taxon>Actinomycetes</taxon>
        <taxon>Micrococcales</taxon>
        <taxon>Bogoriellaceae</taxon>
        <taxon>Bogoriella</taxon>
    </lineage>
</organism>
<keyword evidence="4 7" id="KW-0812">Transmembrane</keyword>
<dbReference type="Proteomes" id="UP000280668">
    <property type="component" value="Unassembled WGS sequence"/>
</dbReference>
<dbReference type="OrthoDB" id="9811798at2"/>
<evidence type="ECO:0000256" key="2">
    <source>
        <dbReference type="ARBA" id="ARBA00022448"/>
    </source>
</evidence>
<feature type="transmembrane region" description="Helical" evidence="8">
    <location>
        <begin position="572"/>
        <end position="595"/>
    </location>
</feature>
<keyword evidence="6 8" id="KW-0472">Membrane</keyword>
<feature type="transmembrane region" description="Helical" evidence="8">
    <location>
        <begin position="276"/>
        <end position="297"/>
    </location>
</feature>
<evidence type="ECO:0000259" key="11">
    <source>
        <dbReference type="Pfam" id="PF13244"/>
    </source>
</evidence>
<evidence type="ECO:0000256" key="4">
    <source>
        <dbReference type="ARBA" id="ARBA00022692"/>
    </source>
</evidence>
<dbReference type="PANTHER" id="PTHR43373:SF1">
    <property type="entry name" value="NA(+)_H(+) ANTIPORTER SUBUNIT A"/>
    <property type="match status" value="1"/>
</dbReference>
<comment type="caution">
    <text evidence="13">The sequence shown here is derived from an EMBL/GenBank/DDBJ whole genome shotgun (WGS) entry which is preliminary data.</text>
</comment>
<dbReference type="InterPro" id="IPR025383">
    <property type="entry name" value="MrpA_C/MbhD"/>
</dbReference>
<feature type="domain" description="Na+/H+ antiporter MnhB subunit-related protein" evidence="10">
    <location>
        <begin position="836"/>
        <end position="959"/>
    </location>
</feature>
<dbReference type="InterPro" id="IPR042106">
    <property type="entry name" value="Nuo/plastoQ_OxRdtase_6_NuoJ"/>
</dbReference>
<evidence type="ECO:0000259" key="9">
    <source>
        <dbReference type="Pfam" id="PF00361"/>
    </source>
</evidence>
<name>A0A3N2BBP3_9MICO</name>
<feature type="transmembrane region" description="Helical" evidence="8">
    <location>
        <begin position="864"/>
        <end position="883"/>
    </location>
</feature>
<evidence type="ECO:0000256" key="7">
    <source>
        <dbReference type="RuleBase" id="RU000320"/>
    </source>
</evidence>
<feature type="transmembrane region" description="Helical" evidence="8">
    <location>
        <begin position="462"/>
        <end position="487"/>
    </location>
</feature>
<dbReference type="PANTHER" id="PTHR43373">
    <property type="entry name" value="NA(+)/H(+) ANTIPORTER SUBUNIT"/>
    <property type="match status" value="1"/>
</dbReference>
<evidence type="ECO:0000256" key="3">
    <source>
        <dbReference type="ARBA" id="ARBA00022475"/>
    </source>
</evidence>
<protein>
    <submittedName>
        <fullName evidence="13">Multisubunit sodium/proton antiporter MrpA subunit /multisubunit sodium/proton antiporter MrpB subunit</fullName>
    </submittedName>
</protein>
<sequence>MLIVLAIHLVAAVAAPWIVGRVGRRAFLGLALVPATALAWAAYVTPQVLAGEALEASVSWVPALGMNLDFRLDALSLVMTLLVSGVGALVLVACAAYFPRRAGGLGRFAGIFLIFAGAMLGLVQSDNTLVLYVFWELTTICSYLLVGHYHERQTARRAAQQSLVVTGTGGLAMLGGFILLGEMEGGSYRLSELVDSAAHGGLSGSTPVLLVALALVLAGALSKSALVPFHFWLPAAMAAPTPVSAYLHAAAMVKAGVYLVARLAPGFASEETTATLWKALVLGLGLLTLLVGGYRALRQHDLKLVLAFGTVSQLGLLVVLLGHGDRGVALAGLTLLVAHALFKASLFLLVAVVDWSTGTRDLRRLSGLGRRLPVAAVTAALAVASMVGLPPLIGYVAKEAALVQLLELATVADLVTLVAIAVGSALTLAYGLRVWWGAFAVKQAGGGRSLPATVVQRRSRLLMAPPVVLALTGLALGTAPAPLEALLDPYTATYPGAPGHLSLWEGWGWPVAITATIVASGAALFAWRGRRARLRESVAPGGFDGAYRFSLRTLEQLASGVTARTQRGSLPFYLSVVLVTLVVAMVGAGVSGGFAAGDWAVRAWDSLPQALVAVVVAGTAILVVRARRRLKAVLLLGVVGYGVALIFALHGAPDLALTQVLVETATLVVFVLVLRRLPAYFSNRPLASSRWWRAALGVAVGLTVVVIGILATGARIHEPVSVDFPDEAYYYGYGQNVVNVTLVDIRAWDTLGELSVLLAAATGVASLLFLRARVGRVDRARDVPRSSGQAVGDVAFPIRHGLLLTAGAQGMPEGSGRDQTWLPAAGSIEPQRRSVIFEIGTRVVFHTLVVFSVFLLVSGHNAPGGGFAAGLVAGIALIVRYLAGGRHELGEAVPLHPGYLLGAGLFLSAGVGAVPLVFGGTVLQSAIVHFTLPVFGEVHLATAMIFDIGVYLVVLGVILDILRSLGSEVDRHGELEGYQAPDVAYDDPDPVAEDAVSAPVESAGGAVGGEPA</sequence>
<dbReference type="Pfam" id="PF20501">
    <property type="entry name" value="MbhE"/>
    <property type="match status" value="1"/>
</dbReference>
<keyword evidence="5 8" id="KW-1133">Transmembrane helix</keyword>
<dbReference type="InterPro" id="IPR050616">
    <property type="entry name" value="CPA3_Na-H_Antiporter_A"/>
</dbReference>
<feature type="transmembrane region" description="Helical" evidence="8">
    <location>
        <begin position="374"/>
        <end position="397"/>
    </location>
</feature>
<feature type="transmembrane region" description="Helical" evidence="8">
    <location>
        <begin position="895"/>
        <end position="918"/>
    </location>
</feature>
<evidence type="ECO:0000313" key="13">
    <source>
        <dbReference type="EMBL" id="ROR72683.1"/>
    </source>
</evidence>
<reference evidence="13 14" key="1">
    <citation type="submission" date="2018-11" db="EMBL/GenBank/DDBJ databases">
        <title>Sequencing the genomes of 1000 actinobacteria strains.</title>
        <authorList>
            <person name="Klenk H.-P."/>
        </authorList>
    </citation>
    <scope>NUCLEOTIDE SEQUENCE [LARGE SCALE GENOMIC DNA]</scope>
    <source>
        <strain evidence="13 14">DSM 11294</strain>
    </source>
</reference>
<proteinExistence type="predicted"/>
<feature type="transmembrane region" description="Helical" evidence="8">
    <location>
        <begin position="938"/>
        <end position="962"/>
    </location>
</feature>
<feature type="transmembrane region" description="Helical" evidence="8">
    <location>
        <begin position="656"/>
        <end position="674"/>
    </location>
</feature>
<feature type="transmembrane region" description="Helical" evidence="8">
    <location>
        <begin position="607"/>
        <end position="625"/>
    </location>
</feature>
<evidence type="ECO:0000313" key="14">
    <source>
        <dbReference type="Proteomes" id="UP000280668"/>
    </source>
</evidence>
<dbReference type="Pfam" id="PF00361">
    <property type="entry name" value="Proton_antipo_M"/>
    <property type="match status" value="1"/>
</dbReference>
<evidence type="ECO:0000256" key="6">
    <source>
        <dbReference type="ARBA" id="ARBA00023136"/>
    </source>
</evidence>
<evidence type="ECO:0000259" key="10">
    <source>
        <dbReference type="Pfam" id="PF04039"/>
    </source>
</evidence>
<feature type="transmembrane region" description="Helical" evidence="8">
    <location>
        <begin position="105"/>
        <end position="123"/>
    </location>
</feature>
<dbReference type="PRINTS" id="PR01434">
    <property type="entry name" value="NADHDHGNASE5"/>
</dbReference>
<dbReference type="InterPro" id="IPR007182">
    <property type="entry name" value="MnhB"/>
</dbReference>
<dbReference type="Pfam" id="PF04039">
    <property type="entry name" value="MnhB"/>
    <property type="match status" value="1"/>
</dbReference>
<dbReference type="Pfam" id="PF13244">
    <property type="entry name" value="MbhD"/>
    <property type="match status" value="1"/>
</dbReference>
<dbReference type="NCBIfam" id="NF009284">
    <property type="entry name" value="PRK12644.1"/>
    <property type="match status" value="1"/>
</dbReference>
<feature type="transmembrane region" description="Helical" evidence="8">
    <location>
        <begin position="328"/>
        <end position="353"/>
    </location>
</feature>
<feature type="transmembrane region" description="Helical" evidence="8">
    <location>
        <begin position="129"/>
        <end position="150"/>
    </location>
</feature>
<feature type="domain" description="MrpA C-terminal/MbhD" evidence="11">
    <location>
        <begin position="615"/>
        <end position="678"/>
    </location>
</feature>
<feature type="transmembrane region" description="Helical" evidence="8">
    <location>
        <begin position="417"/>
        <end position="441"/>
    </location>
</feature>
<feature type="transmembrane region" description="Helical" evidence="8">
    <location>
        <begin position="839"/>
        <end position="858"/>
    </location>
</feature>
<feature type="transmembrane region" description="Helical" evidence="8">
    <location>
        <begin position="304"/>
        <end position="322"/>
    </location>
</feature>
<accession>A0A3N2BBP3</accession>
<feature type="transmembrane region" description="Helical" evidence="8">
    <location>
        <begin position="754"/>
        <end position="772"/>
    </location>
</feature>
<keyword evidence="14" id="KW-1185">Reference proteome</keyword>
<dbReference type="Gene3D" id="1.20.120.1200">
    <property type="entry name" value="NADH-ubiquinone/plastoquinone oxidoreductase chain 6, subunit NuoJ"/>
    <property type="match status" value="1"/>
</dbReference>
<evidence type="ECO:0000259" key="12">
    <source>
        <dbReference type="Pfam" id="PF20501"/>
    </source>
</evidence>
<dbReference type="EMBL" id="RKHK01000001">
    <property type="protein sequence ID" value="ROR72683.1"/>
    <property type="molecule type" value="Genomic_DNA"/>
</dbReference>
<dbReference type="RefSeq" id="WP_123303214.1">
    <property type="nucleotide sequence ID" value="NZ_RKHK01000001.1"/>
</dbReference>
<dbReference type="AlphaFoldDB" id="A0A3N2BBP3"/>